<feature type="transmembrane region" description="Helical" evidence="1">
    <location>
        <begin position="190"/>
        <end position="208"/>
    </location>
</feature>
<dbReference type="Proteomes" id="UP000588586">
    <property type="component" value="Unassembled WGS sequence"/>
</dbReference>
<feature type="transmembrane region" description="Helical" evidence="1">
    <location>
        <begin position="127"/>
        <end position="154"/>
    </location>
</feature>
<keyword evidence="1" id="KW-0812">Transmembrane</keyword>
<dbReference type="RefSeq" id="WP_171243587.1">
    <property type="nucleotide sequence ID" value="NZ_JABEPQ010000002.1"/>
</dbReference>
<sequence>MRDSLAGTGQLLRLAWRRDRWIIVAAALLMAALAAGSMQATFDLYPSDAEAAAGAEALTANPSFAALYGPLPSATAAGIGVVKTILMGSLFGAFLAFAIVRRHTRTEEEEGRFELVAAGVVGRRAPLVAAVLLAVLAVVASAALSTLGLVAVGADATGSMALGVVILVGGLVMAGVTAVAAQLTSTTRGAGGIALAVLGIAFIVRAAADTATGSGQDLVWLSFLGWAEKASPYGQNRLWVLLPAVAALVVLLVAADVLLHRRDLGAGLWAARPGPARANARLSSPLGLAWRLQRGSLLGWTIGYAVLGLVVGSLAKSVASAADSPAIEDMLRKMSGGGGSIVDVFFGTELRFIAVGAAAYGITTALRLRAEESAGRAEVVLATPVSRWSWLASHAVIATLGSIWLLAVAGLGAGLSAGAASDRGVGDLLPAALATWPAVAVCVALTVLLFGLLPRLSAAAWALLAFFVLVGEFGAILSLPDWALKASPFDHLGTLPGGDANAAGLVGLLVLAVVVAATGAAAFRRRDLTT</sequence>
<evidence type="ECO:0000256" key="1">
    <source>
        <dbReference type="SAM" id="Phobius"/>
    </source>
</evidence>
<feature type="transmembrane region" description="Helical" evidence="1">
    <location>
        <begin position="21"/>
        <end position="42"/>
    </location>
</feature>
<feature type="transmembrane region" description="Helical" evidence="1">
    <location>
        <begin position="238"/>
        <end position="259"/>
    </location>
</feature>
<dbReference type="AlphaFoldDB" id="A0A849H9S6"/>
<feature type="transmembrane region" description="Helical" evidence="1">
    <location>
        <begin position="297"/>
        <end position="315"/>
    </location>
</feature>
<evidence type="ECO:0000313" key="3">
    <source>
        <dbReference type="Proteomes" id="UP000588586"/>
    </source>
</evidence>
<name>A0A849H9S6_9MICO</name>
<feature type="transmembrane region" description="Helical" evidence="1">
    <location>
        <begin position="433"/>
        <end position="453"/>
    </location>
</feature>
<gene>
    <name evidence="2" type="ORF">HJG52_10765</name>
</gene>
<proteinExistence type="predicted"/>
<keyword evidence="1" id="KW-0472">Membrane</keyword>
<protein>
    <submittedName>
        <fullName evidence="2">Polyketide antibiotic transporter</fullName>
    </submittedName>
</protein>
<accession>A0A849H9S6</accession>
<feature type="transmembrane region" description="Helical" evidence="1">
    <location>
        <begin position="388"/>
        <end position="413"/>
    </location>
</feature>
<keyword evidence="1" id="KW-1133">Transmembrane helix</keyword>
<organism evidence="2 3">
    <name type="scientific">Knoellia koreensis</name>
    <dbReference type="NCBI Taxonomy" id="2730921"/>
    <lineage>
        <taxon>Bacteria</taxon>
        <taxon>Bacillati</taxon>
        <taxon>Actinomycetota</taxon>
        <taxon>Actinomycetes</taxon>
        <taxon>Micrococcales</taxon>
        <taxon>Intrasporangiaceae</taxon>
        <taxon>Knoellia</taxon>
    </lineage>
</organism>
<comment type="caution">
    <text evidence="2">The sequence shown here is derived from an EMBL/GenBank/DDBJ whole genome shotgun (WGS) entry which is preliminary data.</text>
</comment>
<evidence type="ECO:0000313" key="2">
    <source>
        <dbReference type="EMBL" id="NNM46486.1"/>
    </source>
</evidence>
<reference evidence="2 3" key="1">
    <citation type="submission" date="2020-04" db="EMBL/GenBank/DDBJ databases">
        <title>Knoellia sp. isolate from air conditioner.</title>
        <authorList>
            <person name="Chea S."/>
            <person name="Kim D.-U."/>
        </authorList>
    </citation>
    <scope>NUCLEOTIDE SEQUENCE [LARGE SCALE GENOMIC DNA]</scope>
    <source>
        <strain evidence="2 3">DB2414S</strain>
    </source>
</reference>
<feature type="transmembrane region" description="Helical" evidence="1">
    <location>
        <begin position="160"/>
        <end position="183"/>
    </location>
</feature>
<dbReference type="EMBL" id="JABEPQ010000002">
    <property type="protein sequence ID" value="NNM46486.1"/>
    <property type="molecule type" value="Genomic_DNA"/>
</dbReference>
<feature type="transmembrane region" description="Helical" evidence="1">
    <location>
        <begin position="500"/>
        <end position="523"/>
    </location>
</feature>
<keyword evidence="3" id="KW-1185">Reference proteome</keyword>
<feature type="transmembrane region" description="Helical" evidence="1">
    <location>
        <begin position="350"/>
        <end position="368"/>
    </location>
</feature>
<feature type="transmembrane region" description="Helical" evidence="1">
    <location>
        <begin position="76"/>
        <end position="100"/>
    </location>
</feature>
<feature type="transmembrane region" description="Helical" evidence="1">
    <location>
        <begin position="460"/>
        <end position="480"/>
    </location>
</feature>